<feature type="compositionally biased region" description="Basic and acidic residues" evidence="1">
    <location>
        <begin position="165"/>
        <end position="183"/>
    </location>
</feature>
<reference evidence="2 3" key="1">
    <citation type="submission" date="2019-06" db="EMBL/GenBank/DDBJ databases">
        <title>Discovery of a novel chromosome fission-fusion reversal in muntjac.</title>
        <authorList>
            <person name="Mudd A.B."/>
            <person name="Bredeson J.V."/>
            <person name="Baum R."/>
            <person name="Hockemeyer D."/>
            <person name="Rokhsar D.S."/>
        </authorList>
    </citation>
    <scope>NUCLEOTIDE SEQUENCE [LARGE SCALE GENOMIC DNA]</scope>
    <source>
        <strain evidence="2">UCam_UCB_Mr</strain>
        <tissue evidence="2">Fibroblast cell line</tissue>
    </source>
</reference>
<gene>
    <name evidence="2" type="ORF">FD755_022479</name>
</gene>
<comment type="caution">
    <text evidence="2">The sequence shown here is derived from an EMBL/GenBank/DDBJ whole genome shotgun (WGS) entry which is preliminary data.</text>
</comment>
<dbReference type="Proteomes" id="UP000326062">
    <property type="component" value="Chromosome 22"/>
</dbReference>
<accession>A0A5N3W0N4</accession>
<feature type="region of interest" description="Disordered" evidence="1">
    <location>
        <begin position="145"/>
        <end position="183"/>
    </location>
</feature>
<dbReference type="PANTHER" id="PTHR14725">
    <property type="entry name" value="RIBOSOME-BINDING FACTOR A, MITOCHONDRIAL-RELATED"/>
    <property type="match status" value="1"/>
</dbReference>
<protein>
    <submittedName>
        <fullName evidence="2">Uncharacterized protein</fullName>
    </submittedName>
</protein>
<dbReference type="InterPro" id="IPR039212">
    <property type="entry name" value="RBFA_mitochondrial"/>
</dbReference>
<dbReference type="PANTHER" id="PTHR14725:SF0">
    <property type="entry name" value="RIBOSOME-BINDING FACTOR A, MITOCHONDRIAL-RELATED"/>
    <property type="match status" value="1"/>
</dbReference>
<dbReference type="EMBL" id="VCEB01000022">
    <property type="protein sequence ID" value="KAB0355020.1"/>
    <property type="molecule type" value="Genomic_DNA"/>
</dbReference>
<sequence>PVSCGKNLLKKFASKTKKLWCEGPSLGSQLTHKPLELGRLGALNGLLYKALTGLLCTPKVSRELYFSACRLFWRATLSEAQSARRRPSCRGALRTVCVQDKNHAAMMETDRLLAALDTASPSDTLGPTAHSSLCGIDHEALNKQILGDKRREKGHGTEADEEEEGRPRVDDDLSPKNHLRGGE</sequence>
<feature type="non-terminal residue" evidence="2">
    <location>
        <position position="1"/>
    </location>
</feature>
<dbReference type="AlphaFoldDB" id="A0A5N3W0N4"/>
<organism evidence="2 3">
    <name type="scientific">Muntiacus reevesi</name>
    <name type="common">Reeves' muntjac</name>
    <name type="synonym">Cervus reevesi</name>
    <dbReference type="NCBI Taxonomy" id="9886"/>
    <lineage>
        <taxon>Eukaryota</taxon>
        <taxon>Metazoa</taxon>
        <taxon>Chordata</taxon>
        <taxon>Craniata</taxon>
        <taxon>Vertebrata</taxon>
        <taxon>Euteleostomi</taxon>
        <taxon>Mammalia</taxon>
        <taxon>Eutheria</taxon>
        <taxon>Laurasiatheria</taxon>
        <taxon>Artiodactyla</taxon>
        <taxon>Ruminantia</taxon>
        <taxon>Pecora</taxon>
        <taxon>Cervidae</taxon>
        <taxon>Muntiacinae</taxon>
        <taxon>Muntiacus</taxon>
    </lineage>
</organism>
<proteinExistence type="predicted"/>
<evidence type="ECO:0000313" key="2">
    <source>
        <dbReference type="EMBL" id="KAB0355020.1"/>
    </source>
</evidence>
<evidence type="ECO:0000256" key="1">
    <source>
        <dbReference type="SAM" id="MobiDB-lite"/>
    </source>
</evidence>
<keyword evidence="3" id="KW-1185">Reference proteome</keyword>
<evidence type="ECO:0000313" key="3">
    <source>
        <dbReference type="Proteomes" id="UP000326062"/>
    </source>
</evidence>
<name>A0A5N3W0N4_MUNRE</name>
<feature type="compositionally biased region" description="Basic and acidic residues" evidence="1">
    <location>
        <begin position="145"/>
        <end position="158"/>
    </location>
</feature>